<reference evidence="1 2" key="1">
    <citation type="submission" date="2014-04" db="EMBL/GenBank/DDBJ databases">
        <title>Evolutionary Origins and Diversification of the Mycorrhizal Mutualists.</title>
        <authorList>
            <consortium name="DOE Joint Genome Institute"/>
            <consortium name="Mycorrhizal Genomics Consortium"/>
            <person name="Kohler A."/>
            <person name="Kuo A."/>
            <person name="Nagy L.G."/>
            <person name="Floudas D."/>
            <person name="Copeland A."/>
            <person name="Barry K.W."/>
            <person name="Cichocki N."/>
            <person name="Veneault-Fourrey C."/>
            <person name="LaButti K."/>
            <person name="Lindquist E.A."/>
            <person name="Lipzen A."/>
            <person name="Lundell T."/>
            <person name="Morin E."/>
            <person name="Murat C."/>
            <person name="Riley R."/>
            <person name="Ohm R."/>
            <person name="Sun H."/>
            <person name="Tunlid A."/>
            <person name="Henrissat B."/>
            <person name="Grigoriev I.V."/>
            <person name="Hibbett D.S."/>
            <person name="Martin F."/>
        </authorList>
    </citation>
    <scope>NUCLEOTIDE SEQUENCE [LARGE SCALE GENOMIC DNA]</scope>
    <source>
        <strain evidence="1 2">Koide BX008</strain>
    </source>
</reference>
<dbReference type="EMBL" id="KN818223">
    <property type="protein sequence ID" value="KIL70772.1"/>
    <property type="molecule type" value="Genomic_DNA"/>
</dbReference>
<sequence length="76" mass="8438">RLCYRSSDEVTGRALLSVVFAALALNLNKTEGYLRPSVHTGSRKHVKQAYYFTMSGRRCCSPALGDDLTRTLDCVP</sequence>
<evidence type="ECO:0000313" key="1">
    <source>
        <dbReference type="EMBL" id="KIL70772.1"/>
    </source>
</evidence>
<protein>
    <submittedName>
        <fullName evidence="1">Uncharacterized protein</fullName>
    </submittedName>
</protein>
<dbReference type="AlphaFoldDB" id="A0A0C2X8Q6"/>
<gene>
    <name evidence="1" type="ORF">M378DRAFT_155708</name>
</gene>
<dbReference type="Proteomes" id="UP000054549">
    <property type="component" value="Unassembled WGS sequence"/>
</dbReference>
<organism evidence="1 2">
    <name type="scientific">Amanita muscaria (strain Koide BX008)</name>
    <dbReference type="NCBI Taxonomy" id="946122"/>
    <lineage>
        <taxon>Eukaryota</taxon>
        <taxon>Fungi</taxon>
        <taxon>Dikarya</taxon>
        <taxon>Basidiomycota</taxon>
        <taxon>Agaricomycotina</taxon>
        <taxon>Agaricomycetes</taxon>
        <taxon>Agaricomycetidae</taxon>
        <taxon>Agaricales</taxon>
        <taxon>Pluteineae</taxon>
        <taxon>Amanitaceae</taxon>
        <taxon>Amanita</taxon>
    </lineage>
</organism>
<feature type="non-terminal residue" evidence="1">
    <location>
        <position position="1"/>
    </location>
</feature>
<evidence type="ECO:0000313" key="2">
    <source>
        <dbReference type="Proteomes" id="UP000054549"/>
    </source>
</evidence>
<accession>A0A0C2X8Q6</accession>
<proteinExistence type="predicted"/>
<dbReference type="InParanoid" id="A0A0C2X8Q6"/>
<keyword evidence="2" id="KW-1185">Reference proteome</keyword>
<name>A0A0C2X8Q6_AMAMK</name>
<dbReference type="HOGENOM" id="CLU_2661106_0_0_1"/>